<reference evidence="7 8" key="1">
    <citation type="submission" date="2016-02" db="EMBL/GenBank/DDBJ databases">
        <title>Biosynthesis of antibiotic leucinostatins and their inhibition on Phytophthora in bio-control Purpureocillium lilacinum.</title>
        <authorList>
            <person name="Wang G."/>
            <person name="Liu Z."/>
            <person name="Lin R."/>
            <person name="Li E."/>
            <person name="Mao Z."/>
            <person name="Ling J."/>
            <person name="Yin W."/>
            <person name="Xie B."/>
        </authorList>
    </citation>
    <scope>NUCLEOTIDE SEQUENCE [LARGE SCALE GENOMIC DNA]</scope>
    <source>
        <strain evidence="7">PLFJ-1</strain>
    </source>
</reference>
<feature type="domain" description="Phosphatidylglycerol lysyltransferase C-terminal" evidence="6">
    <location>
        <begin position="7"/>
        <end position="290"/>
    </location>
</feature>
<dbReference type="STRING" id="33203.A0A179EWU1"/>
<organism evidence="7 8">
    <name type="scientific">Purpureocillium lilacinum</name>
    <name type="common">Paecilomyces lilacinus</name>
    <dbReference type="NCBI Taxonomy" id="33203"/>
    <lineage>
        <taxon>Eukaryota</taxon>
        <taxon>Fungi</taxon>
        <taxon>Dikarya</taxon>
        <taxon>Ascomycota</taxon>
        <taxon>Pezizomycotina</taxon>
        <taxon>Sordariomycetes</taxon>
        <taxon>Hypocreomycetidae</taxon>
        <taxon>Hypocreales</taxon>
        <taxon>Ophiocordycipitaceae</taxon>
        <taxon>Purpureocillium</taxon>
    </lineage>
</organism>
<comment type="caution">
    <text evidence="7">The sequence shown here is derived from an EMBL/GenBank/DDBJ whole genome shotgun (WGS) entry which is preliminary data.</text>
</comment>
<dbReference type="Pfam" id="PF09924">
    <property type="entry name" value="LPG_synthase_C"/>
    <property type="match status" value="1"/>
</dbReference>
<dbReference type="GO" id="GO:0055091">
    <property type="term" value="P:phospholipid homeostasis"/>
    <property type="evidence" value="ECO:0007669"/>
    <property type="project" value="TreeGrafter"/>
</dbReference>
<keyword evidence="2" id="KW-1003">Cell membrane</keyword>
<dbReference type="EMBL" id="LSBI01000091">
    <property type="protein sequence ID" value="OAQ57646.1"/>
    <property type="molecule type" value="Genomic_DNA"/>
</dbReference>
<name>A0A179EWU1_PURLI</name>
<evidence type="ECO:0000256" key="1">
    <source>
        <dbReference type="ARBA" id="ARBA00004651"/>
    </source>
</evidence>
<keyword evidence="5" id="KW-0472">Membrane</keyword>
<gene>
    <name evidence="7" type="ORF">VFPFJ_11736</name>
</gene>
<keyword evidence="3" id="KW-0812">Transmembrane</keyword>
<dbReference type="OMA" id="THTAALC"/>
<evidence type="ECO:0000256" key="4">
    <source>
        <dbReference type="ARBA" id="ARBA00022989"/>
    </source>
</evidence>
<dbReference type="AlphaFoldDB" id="A0A179EWU1"/>
<sequence>MGILDPEYQVFTSQHGWGTLVYKVRNGTLVVSGDLLAPPEHFQHLLGELAEFRKAKRLKLAFMGVSDTFAAYAQEQGWTTLRVGRERVLNPTTNKILLNQGAGKRMIGQNRRLLDPNRGRIDLGVYAPAINGIDSSMEAQIQVIYDQWRQGRNCRKAKGLQTFVTVYDLFSRRNITFFIYTKSQQGTINGFAGLRSVGAHSGFHLDPCVASSTAPRGITDLLIVTAMKMLRDAGVSYLSLGHEPFLDLGDMPNQNGMKARVARDMFHRVVDSAQLSGKRTFNDKFHPDESQSSDLYVVLPGGPSLVRQAAAVMHVANIKIRRLLVQ</sequence>
<dbReference type="GO" id="GO:0005886">
    <property type="term" value="C:plasma membrane"/>
    <property type="evidence" value="ECO:0007669"/>
    <property type="project" value="UniProtKB-SubCell"/>
</dbReference>
<evidence type="ECO:0000256" key="5">
    <source>
        <dbReference type="ARBA" id="ARBA00023136"/>
    </source>
</evidence>
<evidence type="ECO:0000256" key="3">
    <source>
        <dbReference type="ARBA" id="ARBA00022692"/>
    </source>
</evidence>
<dbReference type="PANTHER" id="PTHR34697:SF2">
    <property type="entry name" value="PHOSPHATIDYLGLYCEROL LYSYLTRANSFERASE"/>
    <property type="match status" value="1"/>
</dbReference>
<dbReference type="InterPro" id="IPR024320">
    <property type="entry name" value="LPG_synthase_C"/>
</dbReference>
<dbReference type="GO" id="GO:0016755">
    <property type="term" value="F:aminoacyltransferase activity"/>
    <property type="evidence" value="ECO:0007669"/>
    <property type="project" value="TreeGrafter"/>
</dbReference>
<keyword evidence="4" id="KW-1133">Transmembrane helix</keyword>
<comment type="subcellular location">
    <subcellularLocation>
        <location evidence="1">Cell membrane</location>
        <topology evidence="1">Multi-pass membrane protein</topology>
    </subcellularLocation>
</comment>
<dbReference type="PANTHER" id="PTHR34697">
    <property type="entry name" value="PHOSPHATIDYLGLYCEROL LYSYLTRANSFERASE"/>
    <property type="match status" value="1"/>
</dbReference>
<evidence type="ECO:0000256" key="2">
    <source>
        <dbReference type="ARBA" id="ARBA00022475"/>
    </source>
</evidence>
<evidence type="ECO:0000313" key="8">
    <source>
        <dbReference type="Proteomes" id="UP000078340"/>
    </source>
</evidence>
<accession>A0A179EWU1</accession>
<evidence type="ECO:0000313" key="7">
    <source>
        <dbReference type="EMBL" id="OAQ57646.1"/>
    </source>
</evidence>
<evidence type="ECO:0000259" key="6">
    <source>
        <dbReference type="Pfam" id="PF09924"/>
    </source>
</evidence>
<protein>
    <recommendedName>
        <fullName evidence="6">Phosphatidylglycerol lysyltransferase C-terminal domain-containing protein</fullName>
    </recommendedName>
</protein>
<dbReference type="InterPro" id="IPR051211">
    <property type="entry name" value="PG_lysyltransferase"/>
</dbReference>
<proteinExistence type="predicted"/>
<dbReference type="Proteomes" id="UP000078340">
    <property type="component" value="Unassembled WGS sequence"/>
</dbReference>